<dbReference type="RefSeq" id="WP_263412871.1">
    <property type="nucleotide sequence ID" value="NZ_BAABBH010000001.1"/>
</dbReference>
<keyword evidence="1" id="KW-0732">Signal</keyword>
<dbReference type="PROSITE" id="PS51257">
    <property type="entry name" value="PROKAR_LIPOPROTEIN"/>
    <property type="match status" value="1"/>
</dbReference>
<comment type="caution">
    <text evidence="2">The sequence shown here is derived from an EMBL/GenBank/DDBJ whole genome shotgun (WGS) entry which is preliminary data.</text>
</comment>
<organism evidence="2 3">
    <name type="scientific">Terriglobus aquaticus</name>
    <dbReference type="NCBI Taxonomy" id="940139"/>
    <lineage>
        <taxon>Bacteria</taxon>
        <taxon>Pseudomonadati</taxon>
        <taxon>Acidobacteriota</taxon>
        <taxon>Terriglobia</taxon>
        <taxon>Terriglobales</taxon>
        <taxon>Acidobacteriaceae</taxon>
        <taxon>Terriglobus</taxon>
    </lineage>
</organism>
<sequence>MISGVRFAPVVLLLAACGGSISAQKNAPQEEGPSPTRVLVRADVKHDAAAPALRASDVTVNVGGREVPVVNVTPAIASAGLSAGARSQPLEVAVLLDEGLRTNFDTNLREVVDFARSTANGNTAVSVGYMRNGTVAFGQPFSTDPDVVAKGVRIPLSAPGISASPYFCLQDLLKHWPTRTGAPRVVIMITNGIDYYNGSVSPLNQDSPYVDETIRLAQKSNVPVYSIYFGGRAVNGFYSSSSGQNYLSELAQKTGGDTYNQGQITPPSIAPFFRQFQQALSRTYDVTFQDSGRDLQRLKISTNLPGVKLHAQEEVQAGTVRE</sequence>
<keyword evidence="3" id="KW-1185">Reference proteome</keyword>
<dbReference type="Proteomes" id="UP001634747">
    <property type="component" value="Unassembled WGS sequence"/>
</dbReference>
<feature type="chain" id="PRO_5046914450" description="VWA domain-containing protein" evidence="1">
    <location>
        <begin position="24"/>
        <end position="322"/>
    </location>
</feature>
<evidence type="ECO:0000256" key="1">
    <source>
        <dbReference type="SAM" id="SignalP"/>
    </source>
</evidence>
<proteinExistence type="predicted"/>
<name>A0ABW9KK80_9BACT</name>
<protein>
    <recommendedName>
        <fullName evidence="4">VWA domain-containing protein</fullName>
    </recommendedName>
</protein>
<evidence type="ECO:0008006" key="4">
    <source>
        <dbReference type="Google" id="ProtNLM"/>
    </source>
</evidence>
<dbReference type="EMBL" id="JBJYXY010000001">
    <property type="protein sequence ID" value="MFN2975608.1"/>
    <property type="molecule type" value="Genomic_DNA"/>
</dbReference>
<gene>
    <name evidence="2" type="ORF">ACK2TP_07520</name>
</gene>
<dbReference type="InterPro" id="IPR036465">
    <property type="entry name" value="vWFA_dom_sf"/>
</dbReference>
<reference evidence="2 3" key="1">
    <citation type="submission" date="2024-12" db="EMBL/GenBank/DDBJ databases">
        <authorList>
            <person name="Lee Y."/>
        </authorList>
    </citation>
    <scope>NUCLEOTIDE SEQUENCE [LARGE SCALE GENOMIC DNA]</scope>
    <source>
        <strain evidence="2 3">03SUJ4</strain>
    </source>
</reference>
<dbReference type="Gene3D" id="3.40.50.410">
    <property type="entry name" value="von Willebrand factor, type A domain"/>
    <property type="match status" value="1"/>
</dbReference>
<feature type="signal peptide" evidence="1">
    <location>
        <begin position="1"/>
        <end position="23"/>
    </location>
</feature>
<dbReference type="SUPFAM" id="SSF53300">
    <property type="entry name" value="vWA-like"/>
    <property type="match status" value="1"/>
</dbReference>
<evidence type="ECO:0000313" key="3">
    <source>
        <dbReference type="Proteomes" id="UP001634747"/>
    </source>
</evidence>
<accession>A0ABW9KK80</accession>
<evidence type="ECO:0000313" key="2">
    <source>
        <dbReference type="EMBL" id="MFN2975608.1"/>
    </source>
</evidence>